<dbReference type="eggNOG" id="ENOG5033791">
    <property type="taxonomic scope" value="Bacteria"/>
</dbReference>
<organism evidence="1 2">
    <name type="scientific">Selenomonas flueggei ATCC 43531</name>
    <dbReference type="NCBI Taxonomy" id="638302"/>
    <lineage>
        <taxon>Bacteria</taxon>
        <taxon>Bacillati</taxon>
        <taxon>Bacillota</taxon>
        <taxon>Negativicutes</taxon>
        <taxon>Selenomonadales</taxon>
        <taxon>Selenomonadaceae</taxon>
        <taxon>Selenomonas</taxon>
    </lineage>
</organism>
<dbReference type="AlphaFoldDB" id="C4V2V6"/>
<protein>
    <submittedName>
        <fullName evidence="1">Uncharacterized protein</fullName>
    </submittedName>
</protein>
<evidence type="ECO:0000313" key="1">
    <source>
        <dbReference type="EMBL" id="EEQ48792.1"/>
    </source>
</evidence>
<gene>
    <name evidence="1" type="ORF">HMPREF0908_0820</name>
</gene>
<reference evidence="1 2" key="1">
    <citation type="submission" date="2009-04" db="EMBL/GenBank/DDBJ databases">
        <authorList>
            <person name="Qin X."/>
            <person name="Bachman B."/>
            <person name="Battles P."/>
            <person name="Bell A."/>
            <person name="Bess C."/>
            <person name="Bickham C."/>
            <person name="Chaboub L."/>
            <person name="Chen D."/>
            <person name="Coyle M."/>
            <person name="Deiros D.R."/>
            <person name="Dinh H."/>
            <person name="Forbes L."/>
            <person name="Fowler G."/>
            <person name="Francisco L."/>
            <person name="Fu Q."/>
            <person name="Gubbala S."/>
            <person name="Hale W."/>
            <person name="Han Y."/>
            <person name="Hemphill L."/>
            <person name="Highlander S.K."/>
            <person name="Hirani K."/>
            <person name="Hogues M."/>
            <person name="Jackson L."/>
            <person name="Jakkamsetti A."/>
            <person name="Javaid M."/>
            <person name="Jiang H."/>
            <person name="Korchina V."/>
            <person name="Kovar C."/>
            <person name="Lara F."/>
            <person name="Lee S."/>
            <person name="Mata R."/>
            <person name="Mathew T."/>
            <person name="Moen C."/>
            <person name="Morales K."/>
            <person name="Munidasa M."/>
            <person name="Nazareth L."/>
            <person name="Ngo R."/>
            <person name="Nguyen L."/>
            <person name="Okwuonu G."/>
            <person name="Ongeri F."/>
            <person name="Patil S."/>
            <person name="Petrosino J."/>
            <person name="Pham C."/>
            <person name="Pham P."/>
            <person name="Pu L.-L."/>
            <person name="Puazo M."/>
            <person name="Raj R."/>
            <person name="Reid J."/>
            <person name="Rouhana J."/>
            <person name="Saada N."/>
            <person name="Shang Y."/>
            <person name="Simmons D."/>
            <person name="Thornton R."/>
            <person name="Warren J."/>
            <person name="Weissenberger G."/>
            <person name="Zhang J."/>
            <person name="Zhang L."/>
            <person name="Zhou C."/>
            <person name="Zhu D."/>
            <person name="Muzny D."/>
            <person name="Worley K."/>
            <person name="Gibbs R."/>
        </authorList>
    </citation>
    <scope>NUCLEOTIDE SEQUENCE [LARGE SCALE GENOMIC DNA]</scope>
    <source>
        <strain evidence="1 2">ATCC 43531</strain>
    </source>
</reference>
<dbReference type="HOGENOM" id="CLU_939575_0_0_9"/>
<proteinExistence type="predicted"/>
<accession>C4V2V6</accession>
<keyword evidence="2" id="KW-1185">Reference proteome</keyword>
<name>C4V2V6_9FIRM</name>
<comment type="caution">
    <text evidence="1">The sequence shown here is derived from an EMBL/GenBank/DDBJ whole genome shotgun (WGS) entry which is preliminary data.</text>
</comment>
<evidence type="ECO:0000313" key="2">
    <source>
        <dbReference type="Proteomes" id="UP000005309"/>
    </source>
</evidence>
<dbReference type="Proteomes" id="UP000005309">
    <property type="component" value="Unassembled WGS sequence"/>
</dbReference>
<dbReference type="AntiFam" id="ANF00272">
    <property type="entry name" value="Translation of CRISPR region"/>
</dbReference>
<sequence>MGRDRGNIIKYASRCGFNPRAPCGARLAALLHGVVQEGFQSTRPVWGATRKYVILRAPWKVSIHAPRVGRDSRSRSASSLPECFNPRAPCGARRRRADGCMRARRFNPRAPCGARHIEIDRTDKVVIVSIHAPRVGRDVDGTKFPNLVLMFQSTRPVWGATPTPSRPFHSDNVSIHAPRVGRDYTGIGRAALDGGFNPRAPCGARPKAALYRFVVTGFNPRAPCGARLPRIDVVAVGFDVSIHAPRVGRDHSESPMQSLVDRFNPRAPCGARLTNVMRAVIFDKFQSTRPVWGATVRPRVC</sequence>
<dbReference type="EMBL" id="ACLA01000011">
    <property type="protein sequence ID" value="EEQ48792.1"/>
    <property type="molecule type" value="Genomic_DNA"/>
</dbReference>